<dbReference type="Proteomes" id="UP001597387">
    <property type="component" value="Unassembled WGS sequence"/>
</dbReference>
<dbReference type="SUPFAM" id="SSF55846">
    <property type="entry name" value="N-acetylmuramoyl-L-alanine amidase-like"/>
    <property type="match status" value="1"/>
</dbReference>
<evidence type="ECO:0000259" key="6">
    <source>
        <dbReference type="SMART" id="SM00644"/>
    </source>
</evidence>
<feature type="signal peptide" evidence="5">
    <location>
        <begin position="1"/>
        <end position="19"/>
    </location>
</feature>
<dbReference type="Gene3D" id="3.40.80.10">
    <property type="entry name" value="Peptidoglycan recognition protein-like"/>
    <property type="match status" value="1"/>
</dbReference>
<evidence type="ECO:0000256" key="2">
    <source>
        <dbReference type="ARBA" id="ARBA00011901"/>
    </source>
</evidence>
<keyword evidence="5" id="KW-0732">Signal</keyword>
<keyword evidence="3 7" id="KW-0378">Hydrolase</keyword>
<dbReference type="Pfam" id="PF01510">
    <property type="entry name" value="Amidase_2"/>
    <property type="match status" value="1"/>
</dbReference>
<dbReference type="PROSITE" id="PS51257">
    <property type="entry name" value="PROKAR_LIPOPROTEIN"/>
    <property type="match status" value="1"/>
</dbReference>
<dbReference type="GO" id="GO:0008745">
    <property type="term" value="F:N-acetylmuramoyl-L-alanine amidase activity"/>
    <property type="evidence" value="ECO:0007669"/>
    <property type="project" value="UniProtKB-EC"/>
</dbReference>
<dbReference type="PANTHER" id="PTHR30417">
    <property type="entry name" value="N-ACETYLMURAMOYL-L-ALANINE AMIDASE AMID"/>
    <property type="match status" value="1"/>
</dbReference>
<organism evidence="7 8">
    <name type="scientific">Paradesertivirga mongoliensis</name>
    <dbReference type="NCBI Taxonomy" id="2100740"/>
    <lineage>
        <taxon>Bacteria</taxon>
        <taxon>Pseudomonadati</taxon>
        <taxon>Bacteroidota</taxon>
        <taxon>Sphingobacteriia</taxon>
        <taxon>Sphingobacteriales</taxon>
        <taxon>Sphingobacteriaceae</taxon>
        <taxon>Paradesertivirga</taxon>
    </lineage>
</organism>
<dbReference type="InterPro" id="IPR051206">
    <property type="entry name" value="NAMLAA_amidase_2"/>
</dbReference>
<dbReference type="SMART" id="SM00644">
    <property type="entry name" value="Ami_2"/>
    <property type="match status" value="1"/>
</dbReference>
<accession>A0ABW4ZJ96</accession>
<evidence type="ECO:0000256" key="3">
    <source>
        <dbReference type="ARBA" id="ARBA00022801"/>
    </source>
</evidence>
<evidence type="ECO:0000256" key="1">
    <source>
        <dbReference type="ARBA" id="ARBA00001561"/>
    </source>
</evidence>
<dbReference type="EMBL" id="JBHUHZ010000001">
    <property type="protein sequence ID" value="MFD2161682.1"/>
    <property type="molecule type" value="Genomic_DNA"/>
</dbReference>
<dbReference type="InterPro" id="IPR002502">
    <property type="entry name" value="Amidase_domain"/>
</dbReference>
<proteinExistence type="predicted"/>
<sequence length="268" mass="30101">MKKITVVACFLSVVIYACTATGPYSATNKVYKRQAKELVRNLRQLPALSTNNPASFQAATIHFNLRKPNYVIIHHTAQNSCEQTLKTFTIPRTEVSAHYVICKDGTVHHMLNDYLRAWHGGVAKWGTITDINSVSLGIELDNDGSEEFPEAQISSLVTLLANLKKTYNIPTPNFIGHSDIAPPRKQDPSTKFPWKRLANEGFGNWYDATLDSVPPTFNHLQGLKMIGYDIRDSIAAIKAFKRHFIQTDVSPVMGLREKTIVNNLLKKY</sequence>
<evidence type="ECO:0000313" key="7">
    <source>
        <dbReference type="EMBL" id="MFD2161682.1"/>
    </source>
</evidence>
<keyword evidence="8" id="KW-1185">Reference proteome</keyword>
<name>A0ABW4ZJ96_9SPHI</name>
<comment type="caution">
    <text evidence="7">The sequence shown here is derived from an EMBL/GenBank/DDBJ whole genome shotgun (WGS) entry which is preliminary data.</text>
</comment>
<protein>
    <recommendedName>
        <fullName evidence="2">N-acetylmuramoyl-L-alanine amidase</fullName>
        <ecNumber evidence="2">3.5.1.28</ecNumber>
    </recommendedName>
</protein>
<comment type="catalytic activity">
    <reaction evidence="1">
        <text>Hydrolyzes the link between N-acetylmuramoyl residues and L-amino acid residues in certain cell-wall glycopeptides.</text>
        <dbReference type="EC" id="3.5.1.28"/>
    </reaction>
</comment>
<gene>
    <name evidence="7" type="ORF">ACFSJU_04705</name>
</gene>
<evidence type="ECO:0000256" key="5">
    <source>
        <dbReference type="SAM" id="SignalP"/>
    </source>
</evidence>
<dbReference type="CDD" id="cd06583">
    <property type="entry name" value="PGRP"/>
    <property type="match status" value="1"/>
</dbReference>
<evidence type="ECO:0000313" key="8">
    <source>
        <dbReference type="Proteomes" id="UP001597387"/>
    </source>
</evidence>
<dbReference type="PANTHER" id="PTHR30417:SF1">
    <property type="entry name" value="N-ACETYLMURAMOYL-L-ALANINE AMIDASE AMID"/>
    <property type="match status" value="1"/>
</dbReference>
<dbReference type="EC" id="3.5.1.28" evidence="2"/>
<feature type="chain" id="PRO_5047344731" description="N-acetylmuramoyl-L-alanine amidase" evidence="5">
    <location>
        <begin position="20"/>
        <end position="268"/>
    </location>
</feature>
<feature type="domain" description="N-acetylmuramoyl-L-alanine amidase" evidence="6">
    <location>
        <begin position="58"/>
        <end position="189"/>
    </location>
</feature>
<reference evidence="8" key="1">
    <citation type="journal article" date="2019" name="Int. J. Syst. Evol. Microbiol.">
        <title>The Global Catalogue of Microorganisms (GCM) 10K type strain sequencing project: providing services to taxonomists for standard genome sequencing and annotation.</title>
        <authorList>
            <consortium name="The Broad Institute Genomics Platform"/>
            <consortium name="The Broad Institute Genome Sequencing Center for Infectious Disease"/>
            <person name="Wu L."/>
            <person name="Ma J."/>
        </authorList>
    </citation>
    <scope>NUCLEOTIDE SEQUENCE [LARGE SCALE GENOMIC DNA]</scope>
    <source>
        <strain evidence="8">KCTC 42217</strain>
    </source>
</reference>
<dbReference type="RefSeq" id="WP_255898771.1">
    <property type="nucleotide sequence ID" value="NZ_JAFMZO010000001.1"/>
</dbReference>
<evidence type="ECO:0000256" key="4">
    <source>
        <dbReference type="ARBA" id="ARBA00023316"/>
    </source>
</evidence>
<keyword evidence="4" id="KW-0961">Cell wall biogenesis/degradation</keyword>
<dbReference type="InterPro" id="IPR036505">
    <property type="entry name" value="Amidase/PGRP_sf"/>
</dbReference>